<dbReference type="InParanoid" id="A0A409WQC3"/>
<keyword evidence="2" id="KW-1185">Reference proteome</keyword>
<evidence type="ECO:0000313" key="1">
    <source>
        <dbReference type="EMBL" id="PPQ80696.1"/>
    </source>
</evidence>
<dbReference type="Proteomes" id="UP000284706">
    <property type="component" value="Unassembled WGS sequence"/>
</dbReference>
<dbReference type="AlphaFoldDB" id="A0A409WQC3"/>
<sequence length="134" mass="14932">MEFNSCLGLAALTYGTSRRPGLKGGACLHGIWASLIIELSLCPNPEPHPAEKNRLRLQRLYRAVAYLPFRSYRTEDSNSSQYVRITNFDVMHLLLSLHDVLHPSAALPKINVLLENSILISVLFSISISAARET</sequence>
<protein>
    <submittedName>
        <fullName evidence="1">Uncharacterized protein</fullName>
    </submittedName>
</protein>
<name>A0A409WQC3_9AGAR</name>
<dbReference type="EMBL" id="NHYE01004932">
    <property type="protein sequence ID" value="PPQ80696.1"/>
    <property type="molecule type" value="Genomic_DNA"/>
</dbReference>
<accession>A0A409WQC3</accession>
<evidence type="ECO:0000313" key="2">
    <source>
        <dbReference type="Proteomes" id="UP000284706"/>
    </source>
</evidence>
<organism evidence="1 2">
    <name type="scientific">Gymnopilus dilepis</name>
    <dbReference type="NCBI Taxonomy" id="231916"/>
    <lineage>
        <taxon>Eukaryota</taxon>
        <taxon>Fungi</taxon>
        <taxon>Dikarya</taxon>
        <taxon>Basidiomycota</taxon>
        <taxon>Agaricomycotina</taxon>
        <taxon>Agaricomycetes</taxon>
        <taxon>Agaricomycetidae</taxon>
        <taxon>Agaricales</taxon>
        <taxon>Agaricineae</taxon>
        <taxon>Hymenogastraceae</taxon>
        <taxon>Gymnopilus</taxon>
    </lineage>
</organism>
<proteinExistence type="predicted"/>
<comment type="caution">
    <text evidence="1">The sequence shown here is derived from an EMBL/GenBank/DDBJ whole genome shotgun (WGS) entry which is preliminary data.</text>
</comment>
<gene>
    <name evidence="1" type="ORF">CVT26_006698</name>
</gene>
<reference evidence="1 2" key="1">
    <citation type="journal article" date="2018" name="Evol. Lett.">
        <title>Horizontal gene cluster transfer increased hallucinogenic mushroom diversity.</title>
        <authorList>
            <person name="Reynolds H.T."/>
            <person name="Vijayakumar V."/>
            <person name="Gluck-Thaler E."/>
            <person name="Korotkin H.B."/>
            <person name="Matheny P.B."/>
            <person name="Slot J.C."/>
        </authorList>
    </citation>
    <scope>NUCLEOTIDE SEQUENCE [LARGE SCALE GENOMIC DNA]</scope>
    <source>
        <strain evidence="1 2">SRW20</strain>
    </source>
</reference>